<dbReference type="GO" id="GO:0007617">
    <property type="term" value="P:mating behavior"/>
    <property type="evidence" value="ECO:0007669"/>
    <property type="project" value="UniProtKB-ARBA"/>
</dbReference>
<dbReference type="CDD" id="cd12434">
    <property type="entry name" value="RRM_RCAN_like"/>
    <property type="match status" value="1"/>
</dbReference>
<sequence>MTNENLTFFDLNDQTKGQNRIDDDDDDEESLTDEQIIEHLRDLSDLPASLIITNISRTLFENENIKQSFEAMFKVFDTNATFQYFRNFRRCRINFLTPNAATLAKLSCHKTKFHGCPINCFFAQEELKCSILKIIQPIDPLSSDADGNGGDPFHLRLPKLEKQFLISPPASPPAGWEQSHEHEPIIAPPPSPFDLFSRLASLAVENKDEPCVIYDTETVNPKIIVYGCQENDGENNDELLSSTESFGQVRYKLPRTPRPEYDDDS</sequence>
<dbReference type="GO" id="GO:0008597">
    <property type="term" value="F:calcium-dependent protein serine/threonine phosphatase regulator activity"/>
    <property type="evidence" value="ECO:0007669"/>
    <property type="project" value="TreeGrafter"/>
</dbReference>
<dbReference type="WBParaSite" id="nRc.2.0.1.t27403-RA">
    <property type="protein sequence ID" value="nRc.2.0.1.t27403-RA"/>
    <property type="gene ID" value="nRc.2.0.1.g27403"/>
</dbReference>
<accession>A0A915JMR6</accession>
<proteinExistence type="inferred from homology"/>
<feature type="region of interest" description="Disordered" evidence="2">
    <location>
        <begin position="231"/>
        <end position="265"/>
    </location>
</feature>
<protein>
    <submittedName>
        <fullName evidence="4">Calcipressin-like protein</fullName>
    </submittedName>
</protein>
<keyword evidence="3" id="KW-1185">Reference proteome</keyword>
<evidence type="ECO:0000256" key="1">
    <source>
        <dbReference type="ARBA" id="ARBA00008209"/>
    </source>
</evidence>
<dbReference type="Pfam" id="PF04847">
    <property type="entry name" value="Calcipressin"/>
    <property type="match status" value="1"/>
</dbReference>
<dbReference type="Gene3D" id="3.30.70.330">
    <property type="match status" value="1"/>
</dbReference>
<dbReference type="GO" id="GO:0005634">
    <property type="term" value="C:nucleus"/>
    <property type="evidence" value="ECO:0007669"/>
    <property type="project" value="TreeGrafter"/>
</dbReference>
<dbReference type="AlphaFoldDB" id="A0A915JMR6"/>
<dbReference type="FunFam" id="3.30.70.330:FF:000092">
    <property type="entry name" value="Calcipressin-2 isoform 2"/>
    <property type="match status" value="1"/>
</dbReference>
<dbReference type="InterPro" id="IPR006931">
    <property type="entry name" value="Calcipressin"/>
</dbReference>
<evidence type="ECO:0000313" key="3">
    <source>
        <dbReference type="Proteomes" id="UP000887565"/>
    </source>
</evidence>
<dbReference type="PANTHER" id="PTHR10300">
    <property type="entry name" value="CALCIPRESSIN"/>
    <property type="match status" value="1"/>
</dbReference>
<dbReference type="GO" id="GO:0005737">
    <property type="term" value="C:cytoplasm"/>
    <property type="evidence" value="ECO:0007669"/>
    <property type="project" value="TreeGrafter"/>
</dbReference>
<dbReference type="Proteomes" id="UP000887565">
    <property type="component" value="Unplaced"/>
</dbReference>
<organism evidence="3 4">
    <name type="scientific">Romanomermis culicivorax</name>
    <name type="common">Nematode worm</name>
    <dbReference type="NCBI Taxonomy" id="13658"/>
    <lineage>
        <taxon>Eukaryota</taxon>
        <taxon>Metazoa</taxon>
        <taxon>Ecdysozoa</taxon>
        <taxon>Nematoda</taxon>
        <taxon>Enoplea</taxon>
        <taxon>Dorylaimia</taxon>
        <taxon>Mermithida</taxon>
        <taxon>Mermithoidea</taxon>
        <taxon>Mermithidae</taxon>
        <taxon>Romanomermis</taxon>
    </lineage>
</organism>
<evidence type="ECO:0000256" key="2">
    <source>
        <dbReference type="SAM" id="MobiDB-lite"/>
    </source>
</evidence>
<evidence type="ECO:0000313" key="4">
    <source>
        <dbReference type="WBParaSite" id="nRc.2.0.1.t27403-RA"/>
    </source>
</evidence>
<dbReference type="PANTHER" id="PTHR10300:SF14">
    <property type="entry name" value="PROTEIN SARAH"/>
    <property type="match status" value="1"/>
</dbReference>
<dbReference type="InterPro" id="IPR035979">
    <property type="entry name" value="RBD_domain_sf"/>
</dbReference>
<dbReference type="OMA" id="DTHEIHP"/>
<reference evidence="4" key="1">
    <citation type="submission" date="2022-11" db="UniProtKB">
        <authorList>
            <consortium name="WormBaseParasite"/>
        </authorList>
    </citation>
    <scope>IDENTIFICATION</scope>
</reference>
<dbReference type="SUPFAM" id="SSF54928">
    <property type="entry name" value="RNA-binding domain, RBD"/>
    <property type="match status" value="1"/>
</dbReference>
<comment type="similarity">
    <text evidence="1">Belongs to the RCAN family.</text>
</comment>
<dbReference type="GO" id="GO:0019722">
    <property type="term" value="P:calcium-mediated signaling"/>
    <property type="evidence" value="ECO:0007669"/>
    <property type="project" value="InterPro"/>
</dbReference>
<dbReference type="InterPro" id="IPR012677">
    <property type="entry name" value="Nucleotide-bd_a/b_plait_sf"/>
</dbReference>
<dbReference type="GO" id="GO:0003676">
    <property type="term" value="F:nucleic acid binding"/>
    <property type="evidence" value="ECO:0007669"/>
    <property type="project" value="InterPro"/>
</dbReference>
<name>A0A915JMR6_ROMCU</name>